<evidence type="ECO:0008006" key="4">
    <source>
        <dbReference type="Google" id="ProtNLM"/>
    </source>
</evidence>
<name>M4VC80_9BACT</name>
<evidence type="ECO:0000313" key="3">
    <source>
        <dbReference type="Proteomes" id="UP000012040"/>
    </source>
</evidence>
<feature type="chain" id="PRO_5004060170" description="Peptidase M48 domain-containing protein" evidence="1">
    <location>
        <begin position="18"/>
        <end position="346"/>
    </location>
</feature>
<proteinExistence type="predicted"/>
<evidence type="ECO:0000256" key="1">
    <source>
        <dbReference type="SAM" id="SignalP"/>
    </source>
</evidence>
<dbReference type="Proteomes" id="UP000012040">
    <property type="component" value="Chromosome"/>
</dbReference>
<evidence type="ECO:0000313" key="2">
    <source>
        <dbReference type="EMBL" id="AGH95641.1"/>
    </source>
</evidence>
<dbReference type="eggNOG" id="ENOG50319AN">
    <property type="taxonomic scope" value="Bacteria"/>
</dbReference>
<feature type="signal peptide" evidence="1">
    <location>
        <begin position="1"/>
        <end position="17"/>
    </location>
</feature>
<dbReference type="EMBL" id="CP003537">
    <property type="protein sequence ID" value="AGH95641.1"/>
    <property type="molecule type" value="Genomic_DNA"/>
</dbReference>
<dbReference type="AlphaFoldDB" id="M4VC80"/>
<reference evidence="2 3" key="1">
    <citation type="journal article" date="2013" name="ISME J.">
        <title>By their genes ye shall know them: genomic signatures of predatory bacteria.</title>
        <authorList>
            <person name="Pasternak Z."/>
            <person name="Pietrokovski S."/>
            <person name="Rotem O."/>
            <person name="Gophna U."/>
            <person name="Lurie-Weinberger M.N."/>
            <person name="Jurkevitch E."/>
        </authorList>
    </citation>
    <scope>NUCLEOTIDE SEQUENCE [LARGE SCALE GENOMIC DNA]</scope>
    <source>
        <strain evidence="2 3">JSS</strain>
    </source>
</reference>
<sequence>MRVLSLCFLLFPLKLFAGLTCSQLFNSSTSIEKPVITEVQIESFSGLKASQVEMTRNTIMGINAIVGNNLKVPYSVKLEIERQGDNAEFNWSDTIVFPIQFLVNGKPKHPKYAQTILAHEYGHYIFSLNLRDSIKNYAEFEQQAKMATVYHEDVRKNSDAYESAVIQLAKAKKLQDLALIEELKRKVEDKEKAFGKSSEKMDELNDLVKKSVFTRISVLSYHELFADIIAVMKENSPSAMSDALRSASIKDKDEKTSIEGRNFLNRIRLEGWNQSEPHIFFAPTRKFIWDHILTNPRYNQDSGALIKQIFFVIQTEISSRIHERSFELNPEEANRQLIDRLAQHFP</sequence>
<dbReference type="KEGG" id="bex:A11Q_1425"/>
<organism evidence="2 3">
    <name type="scientific">Pseudobdellovibrio exovorus JSS</name>
    <dbReference type="NCBI Taxonomy" id="1184267"/>
    <lineage>
        <taxon>Bacteria</taxon>
        <taxon>Pseudomonadati</taxon>
        <taxon>Bdellovibrionota</taxon>
        <taxon>Bdellovibrionia</taxon>
        <taxon>Bdellovibrionales</taxon>
        <taxon>Pseudobdellovibrionaceae</taxon>
        <taxon>Pseudobdellovibrio</taxon>
    </lineage>
</organism>
<protein>
    <recommendedName>
        <fullName evidence="4">Peptidase M48 domain-containing protein</fullName>
    </recommendedName>
</protein>
<keyword evidence="1" id="KW-0732">Signal</keyword>
<accession>M4VC80</accession>
<dbReference type="HOGENOM" id="CLU_800924_0_0_7"/>
<gene>
    <name evidence="2" type="ORF">A11Q_1425</name>
</gene>
<keyword evidence="3" id="KW-1185">Reference proteome</keyword>